<reference evidence="13" key="1">
    <citation type="submission" date="2017-02" db="EMBL/GenBank/DDBJ databases">
        <authorList>
            <person name="Regsiter A."/>
            <person name="William W."/>
        </authorList>
    </citation>
    <scope>NUCLEOTIDE SEQUENCE</scope>
    <source>
        <strain evidence="13">Bib</strain>
    </source>
</reference>
<keyword evidence="6 11" id="KW-0547">Nucleotide-binding</keyword>
<evidence type="ECO:0000256" key="6">
    <source>
        <dbReference type="ARBA" id="ARBA00022741"/>
    </source>
</evidence>
<keyword evidence="12" id="KW-1133">Transmembrane helix</keyword>
<accession>A0A3P3XJW4</accession>
<dbReference type="GO" id="GO:0004417">
    <property type="term" value="F:hydroxyethylthiazole kinase activity"/>
    <property type="evidence" value="ECO:0007669"/>
    <property type="project" value="UniProtKB-UniRule"/>
</dbReference>
<comment type="catalytic activity">
    <reaction evidence="1 11">
        <text>5-(2-hydroxyethyl)-4-methylthiazole + ATP = 4-methyl-5-(2-phosphooxyethyl)-thiazole + ADP + H(+)</text>
        <dbReference type="Rhea" id="RHEA:24212"/>
        <dbReference type="ChEBI" id="CHEBI:15378"/>
        <dbReference type="ChEBI" id="CHEBI:17957"/>
        <dbReference type="ChEBI" id="CHEBI:30616"/>
        <dbReference type="ChEBI" id="CHEBI:58296"/>
        <dbReference type="ChEBI" id="CHEBI:456216"/>
        <dbReference type="EC" id="2.7.1.50"/>
    </reaction>
</comment>
<evidence type="ECO:0000256" key="7">
    <source>
        <dbReference type="ARBA" id="ARBA00022777"/>
    </source>
</evidence>
<comment type="cofactor">
    <cofactor evidence="2 11">
        <name>Mg(2+)</name>
        <dbReference type="ChEBI" id="CHEBI:18420"/>
    </cofactor>
</comment>
<dbReference type="NCBIfam" id="TIGR00694">
    <property type="entry name" value="thiM"/>
    <property type="match status" value="1"/>
</dbReference>
<keyword evidence="8 11" id="KW-0067">ATP-binding</keyword>
<feature type="binding site" evidence="11">
    <location>
        <position position="197"/>
    </location>
    <ligand>
        <name>substrate</name>
    </ligand>
</feature>
<dbReference type="SUPFAM" id="SSF53613">
    <property type="entry name" value="Ribokinase-like"/>
    <property type="match status" value="1"/>
</dbReference>
<dbReference type="GO" id="GO:0009228">
    <property type="term" value="P:thiamine biosynthetic process"/>
    <property type="evidence" value="ECO:0007669"/>
    <property type="project" value="UniProtKB-KW"/>
</dbReference>
<dbReference type="GO" id="GO:0005524">
    <property type="term" value="F:ATP binding"/>
    <property type="evidence" value="ECO:0007669"/>
    <property type="project" value="UniProtKB-UniRule"/>
</dbReference>
<dbReference type="UniPathway" id="UPA00060">
    <property type="reaction ID" value="UER00139"/>
</dbReference>
<dbReference type="PRINTS" id="PR01099">
    <property type="entry name" value="HYETHTZKNASE"/>
</dbReference>
<proteinExistence type="inferred from homology"/>
<dbReference type="InterPro" id="IPR000417">
    <property type="entry name" value="Hyethyz_kinase"/>
</dbReference>
<name>A0A3P3XJW4_9SPIR</name>
<keyword evidence="4 11" id="KW-0808">Transferase</keyword>
<dbReference type="CDD" id="cd01170">
    <property type="entry name" value="THZ_kinase"/>
    <property type="match status" value="1"/>
</dbReference>
<evidence type="ECO:0000256" key="2">
    <source>
        <dbReference type="ARBA" id="ARBA00001946"/>
    </source>
</evidence>
<keyword evidence="12" id="KW-0472">Membrane</keyword>
<feature type="transmembrane region" description="Helical" evidence="12">
    <location>
        <begin position="204"/>
        <end position="226"/>
    </location>
</feature>
<dbReference type="Gene3D" id="3.40.1190.20">
    <property type="match status" value="1"/>
</dbReference>
<evidence type="ECO:0000256" key="9">
    <source>
        <dbReference type="ARBA" id="ARBA00022842"/>
    </source>
</evidence>
<evidence type="ECO:0000313" key="13">
    <source>
        <dbReference type="EMBL" id="SLM13488.1"/>
    </source>
</evidence>
<dbReference type="NCBIfam" id="NF006830">
    <property type="entry name" value="PRK09355.1"/>
    <property type="match status" value="1"/>
</dbReference>
<keyword evidence="12" id="KW-0812">Transmembrane</keyword>
<keyword evidence="10 11" id="KW-0784">Thiamine biosynthesis</keyword>
<evidence type="ECO:0000256" key="11">
    <source>
        <dbReference type="HAMAP-Rule" id="MF_00228"/>
    </source>
</evidence>
<keyword evidence="5 11" id="KW-0479">Metal-binding</keyword>
<dbReference type="AlphaFoldDB" id="A0A3P3XJW4"/>
<feature type="binding site" evidence="11">
    <location>
        <position position="126"/>
    </location>
    <ligand>
        <name>ATP</name>
        <dbReference type="ChEBI" id="CHEBI:30616"/>
    </ligand>
</feature>
<evidence type="ECO:0000256" key="5">
    <source>
        <dbReference type="ARBA" id="ARBA00022723"/>
    </source>
</evidence>
<gene>
    <name evidence="11 13" type="primary">thiM</name>
    <name evidence="13" type="ORF">SPIROBIBN47_290082</name>
</gene>
<sequence length="274" mass="28738">MNQTNFEAMNLADVLENLRSSSPLIHHITNAVTINDCANITLALGGSPVMADSPEEASEMVGFAGALVINMGTLHPSAILSMIEAGIRAREMGKPVIFDPVGAGATQFRRNTAEEILRKVRPTIIKGNASEIKFLAGEASNQRGVDSLDSEADQAAIALARSSGAIVAATGAIDTVTDGKSMYKIGGGTAMLGRITGTGCMTSSLVGCFCSVMSSHLFAAILGIMAMKLAGEKAQKALKPGQGTGQFRINLFDAISLLTPSDFLWKERITYVTL</sequence>
<keyword evidence="9 11" id="KW-0460">Magnesium</keyword>
<dbReference type="EMBL" id="FWDM01000022">
    <property type="protein sequence ID" value="SLM13488.1"/>
    <property type="molecule type" value="Genomic_DNA"/>
</dbReference>
<evidence type="ECO:0000256" key="1">
    <source>
        <dbReference type="ARBA" id="ARBA00001771"/>
    </source>
</evidence>
<protein>
    <recommendedName>
        <fullName evidence="11">Hydroxyethylthiazole kinase</fullName>
        <ecNumber evidence="11">2.7.1.50</ecNumber>
    </recommendedName>
    <alternativeName>
        <fullName evidence="11">4-methyl-5-beta-hydroxyethylthiazole kinase</fullName>
        <shortName evidence="11">TH kinase</shortName>
        <shortName evidence="11">Thz kinase</shortName>
    </alternativeName>
</protein>
<dbReference type="EC" id="2.7.1.50" evidence="11"/>
<keyword evidence="7 11" id="KW-0418">Kinase</keyword>
<dbReference type="InterPro" id="IPR029056">
    <property type="entry name" value="Ribokinase-like"/>
</dbReference>
<dbReference type="GO" id="GO:0009229">
    <property type="term" value="P:thiamine diphosphate biosynthetic process"/>
    <property type="evidence" value="ECO:0007669"/>
    <property type="project" value="UniProtKB-UniRule"/>
</dbReference>
<dbReference type="PIRSF" id="PIRSF000513">
    <property type="entry name" value="Thz_kinase"/>
    <property type="match status" value="1"/>
</dbReference>
<comment type="function">
    <text evidence="11">Catalyzes the phosphorylation of the hydroxyl group of 4-methyl-5-beta-hydroxyethylthiazole (THZ).</text>
</comment>
<dbReference type="Pfam" id="PF02110">
    <property type="entry name" value="HK"/>
    <property type="match status" value="1"/>
</dbReference>
<evidence type="ECO:0000256" key="10">
    <source>
        <dbReference type="ARBA" id="ARBA00022977"/>
    </source>
</evidence>
<evidence type="ECO:0000256" key="8">
    <source>
        <dbReference type="ARBA" id="ARBA00022840"/>
    </source>
</evidence>
<feature type="binding site" evidence="11">
    <location>
        <position position="170"/>
    </location>
    <ligand>
        <name>ATP</name>
        <dbReference type="ChEBI" id="CHEBI:30616"/>
    </ligand>
</feature>
<comment type="similarity">
    <text evidence="11">Belongs to the Thz kinase family.</text>
</comment>
<evidence type="ECO:0000256" key="12">
    <source>
        <dbReference type="SAM" id="Phobius"/>
    </source>
</evidence>
<evidence type="ECO:0000256" key="3">
    <source>
        <dbReference type="ARBA" id="ARBA00004868"/>
    </source>
</evidence>
<dbReference type="GO" id="GO:0000287">
    <property type="term" value="F:magnesium ion binding"/>
    <property type="evidence" value="ECO:0007669"/>
    <property type="project" value="UniProtKB-UniRule"/>
</dbReference>
<organism evidence="13">
    <name type="scientific">uncultured spirochete</name>
    <dbReference type="NCBI Taxonomy" id="156406"/>
    <lineage>
        <taxon>Bacteria</taxon>
        <taxon>Pseudomonadati</taxon>
        <taxon>Spirochaetota</taxon>
        <taxon>Spirochaetia</taxon>
        <taxon>Spirochaetales</taxon>
        <taxon>environmental samples</taxon>
    </lineage>
</organism>
<evidence type="ECO:0000256" key="4">
    <source>
        <dbReference type="ARBA" id="ARBA00022679"/>
    </source>
</evidence>
<dbReference type="HAMAP" id="MF_00228">
    <property type="entry name" value="Thz_kinase"/>
    <property type="match status" value="1"/>
</dbReference>
<comment type="pathway">
    <text evidence="3 11">Cofactor biosynthesis; thiamine diphosphate biosynthesis; 4-methyl-5-(2-phosphoethyl)-thiazole from 5-(2-hydroxyethyl)-4-methylthiazole: step 1/1.</text>
</comment>
<feature type="binding site" evidence="11">
    <location>
        <position position="50"/>
    </location>
    <ligand>
        <name>substrate</name>
    </ligand>
</feature>